<dbReference type="EMBL" id="BJUB01000001">
    <property type="protein sequence ID" value="GEK19951.1"/>
    <property type="molecule type" value="Genomic_DNA"/>
</dbReference>
<reference evidence="4 5" key="1">
    <citation type="submission" date="2019-07" db="EMBL/GenBank/DDBJ databases">
        <title>Whole genome shotgun sequence of Cellulomonas xylanilytica NBRC 101102.</title>
        <authorList>
            <person name="Hosoyama A."/>
            <person name="Uohara A."/>
            <person name="Ohji S."/>
            <person name="Ichikawa N."/>
        </authorList>
    </citation>
    <scope>NUCLEOTIDE SEQUENCE [LARGE SCALE GENOMIC DNA]</scope>
    <source>
        <strain evidence="4 5">NBRC 101102</strain>
    </source>
</reference>
<evidence type="ECO:0000256" key="2">
    <source>
        <dbReference type="ARBA" id="ARBA00023315"/>
    </source>
</evidence>
<name>A0A510V293_9CELL</name>
<dbReference type="InterPro" id="IPR016181">
    <property type="entry name" value="Acyl_CoA_acyltransferase"/>
</dbReference>
<dbReference type="Gene3D" id="3.40.630.30">
    <property type="match status" value="1"/>
</dbReference>
<proteinExistence type="predicted"/>
<protein>
    <recommendedName>
        <fullName evidence="3">N-acetyltransferase domain-containing protein</fullName>
    </recommendedName>
</protein>
<sequence>MSDLLEVLPPRWREDRMMLADRPRWDAMEVHGDGDGLVLVFPGRRGPVLLGRGDPGTVGRVLEQIDVGHVGWLSVPRGCDVAPDVLARLGLVPYSTWDWLSSSTPPPVSDAEAAVVRLDPGADADAIRGCLAVANPSTSADPTAPDEAGWWGIRVDGRLAGVVGAAVRGGPDAGHSWHVHGLGVVPELRGTGSGTALAAAVTRAGLASGAAWVSLGMYADNDVARRIYERLGYRVDARFTSFSPRGATRPPG</sequence>
<dbReference type="AlphaFoldDB" id="A0A510V293"/>
<comment type="caution">
    <text evidence="4">The sequence shown here is derived from an EMBL/GenBank/DDBJ whole genome shotgun (WGS) entry which is preliminary data.</text>
</comment>
<keyword evidence="1" id="KW-0808">Transferase</keyword>
<dbReference type="Proteomes" id="UP000321118">
    <property type="component" value="Unassembled WGS sequence"/>
</dbReference>
<evidence type="ECO:0000313" key="5">
    <source>
        <dbReference type="Proteomes" id="UP000321118"/>
    </source>
</evidence>
<dbReference type="RefSeq" id="WP_146925431.1">
    <property type="nucleotide sequence ID" value="NZ_BJUB01000001.1"/>
</dbReference>
<dbReference type="PROSITE" id="PS51186">
    <property type="entry name" value="GNAT"/>
    <property type="match status" value="1"/>
</dbReference>
<keyword evidence="5" id="KW-1185">Reference proteome</keyword>
<dbReference type="Pfam" id="PF00583">
    <property type="entry name" value="Acetyltransf_1"/>
    <property type="match status" value="1"/>
</dbReference>
<evidence type="ECO:0000259" key="3">
    <source>
        <dbReference type="PROSITE" id="PS51186"/>
    </source>
</evidence>
<accession>A0A510V293</accession>
<dbReference type="CDD" id="cd04301">
    <property type="entry name" value="NAT_SF"/>
    <property type="match status" value="1"/>
</dbReference>
<dbReference type="SUPFAM" id="SSF55729">
    <property type="entry name" value="Acyl-CoA N-acyltransferases (Nat)"/>
    <property type="match status" value="1"/>
</dbReference>
<gene>
    <name evidence="4" type="ORF">CXY01_04710</name>
</gene>
<dbReference type="InterPro" id="IPR000182">
    <property type="entry name" value="GNAT_dom"/>
</dbReference>
<evidence type="ECO:0000313" key="4">
    <source>
        <dbReference type="EMBL" id="GEK19951.1"/>
    </source>
</evidence>
<evidence type="ECO:0000256" key="1">
    <source>
        <dbReference type="ARBA" id="ARBA00022679"/>
    </source>
</evidence>
<dbReference type="PANTHER" id="PTHR43877">
    <property type="entry name" value="AMINOALKYLPHOSPHONATE N-ACETYLTRANSFERASE-RELATED-RELATED"/>
    <property type="match status" value="1"/>
</dbReference>
<feature type="domain" description="N-acetyltransferase" evidence="3">
    <location>
        <begin position="114"/>
        <end position="252"/>
    </location>
</feature>
<dbReference type="PANTHER" id="PTHR43877:SF2">
    <property type="entry name" value="AMINOALKYLPHOSPHONATE N-ACETYLTRANSFERASE-RELATED"/>
    <property type="match status" value="1"/>
</dbReference>
<keyword evidence="2" id="KW-0012">Acyltransferase</keyword>
<dbReference type="GO" id="GO:0016747">
    <property type="term" value="F:acyltransferase activity, transferring groups other than amino-acyl groups"/>
    <property type="evidence" value="ECO:0007669"/>
    <property type="project" value="InterPro"/>
</dbReference>
<organism evidence="4 5">
    <name type="scientific">Cellulomonas xylanilytica</name>
    <dbReference type="NCBI Taxonomy" id="233583"/>
    <lineage>
        <taxon>Bacteria</taxon>
        <taxon>Bacillati</taxon>
        <taxon>Actinomycetota</taxon>
        <taxon>Actinomycetes</taxon>
        <taxon>Micrococcales</taxon>
        <taxon>Cellulomonadaceae</taxon>
        <taxon>Cellulomonas</taxon>
    </lineage>
</organism>
<dbReference type="OrthoDB" id="5143160at2"/>
<dbReference type="InterPro" id="IPR050832">
    <property type="entry name" value="Bact_Acetyltransf"/>
</dbReference>